<dbReference type="RefSeq" id="WP_249099768.1">
    <property type="nucleotide sequence ID" value="NZ_JAMAST010000004.1"/>
</dbReference>
<dbReference type="Proteomes" id="UP001203004">
    <property type="component" value="Unassembled WGS sequence"/>
</dbReference>
<evidence type="ECO:0000313" key="4">
    <source>
        <dbReference type="Proteomes" id="UP001203004"/>
    </source>
</evidence>
<reference evidence="3 4" key="1">
    <citation type="submission" date="2022-05" db="EMBL/GenBank/DDBJ databases">
        <title>Sporolactobacillus sp nov CPB3-1, isolated from tree bark (Mangifera indica L.).</title>
        <authorList>
            <person name="Phuengjayaem S."/>
            <person name="Tanasupawat S."/>
        </authorList>
    </citation>
    <scope>NUCLEOTIDE SEQUENCE [LARGE SCALE GENOMIC DNA]</scope>
    <source>
        <strain evidence="3 4">CPB3-1</strain>
    </source>
</reference>
<evidence type="ECO:0000259" key="2">
    <source>
        <dbReference type="Pfam" id="PF13309"/>
    </source>
</evidence>
<comment type="caution">
    <text evidence="3">The sequence shown here is derived from an EMBL/GenBank/DDBJ whole genome shotgun (WGS) entry which is preliminary data.</text>
</comment>
<organism evidence="3 4">
    <name type="scientific">Sporolactobacillus mangiferae</name>
    <dbReference type="NCBI Taxonomy" id="2940498"/>
    <lineage>
        <taxon>Bacteria</taxon>
        <taxon>Bacillati</taxon>
        <taxon>Bacillota</taxon>
        <taxon>Bacilli</taxon>
        <taxon>Bacillales</taxon>
        <taxon>Sporolactobacillaceae</taxon>
        <taxon>Sporolactobacillus</taxon>
    </lineage>
</organism>
<gene>
    <name evidence="3" type="ORF">M3N64_06320</name>
</gene>
<name>A0ABT0M9L5_9BACL</name>
<dbReference type="InterPro" id="IPR039445">
    <property type="entry name" value="DauR-like_HTH"/>
</dbReference>
<evidence type="ECO:0000259" key="1">
    <source>
        <dbReference type="Pfam" id="PF08348"/>
    </source>
</evidence>
<dbReference type="InterPro" id="IPR013559">
    <property type="entry name" value="YheO"/>
</dbReference>
<dbReference type="Pfam" id="PF13309">
    <property type="entry name" value="HTH_22"/>
    <property type="match status" value="1"/>
</dbReference>
<keyword evidence="4" id="KW-1185">Reference proteome</keyword>
<protein>
    <submittedName>
        <fullName evidence="3">Helix-turn-helix domain-containing protein</fullName>
    </submittedName>
</protein>
<accession>A0ABT0M9L5</accession>
<evidence type="ECO:0000313" key="3">
    <source>
        <dbReference type="EMBL" id="MCL1631563.1"/>
    </source>
</evidence>
<dbReference type="PANTHER" id="PTHR35568">
    <property type="entry name" value="TRANSCRIPTIONAL REGULATOR DAUR"/>
    <property type="match status" value="1"/>
</dbReference>
<dbReference type="Pfam" id="PF08348">
    <property type="entry name" value="PAS_6"/>
    <property type="match status" value="1"/>
</dbReference>
<sequence>MSKEEVNITDKLKRYKHLVSFLGEVMGDGTEIVLYAVQDGSFSVVALSGPSSDHPSSDSVDLSELLKKGKESGHPFMTNDERVIENGTVIKSSAYFIRDAYGAVIGLLNISVHSERMAQVIEYLKGWIDTGHQYAMAHTPRGPLPSIEDIAVNSIKEVISSMEVPPVRMSQKEKLEIIHKLNSNGIFKIKGIVSLVAQELKTSEATIYRYLSKMKKGEPDFDPDML</sequence>
<feature type="domain" description="YheO-like" evidence="1">
    <location>
        <begin position="12"/>
        <end position="120"/>
    </location>
</feature>
<proteinExistence type="predicted"/>
<dbReference type="InterPro" id="IPR039446">
    <property type="entry name" value="DauR-like"/>
</dbReference>
<feature type="domain" description="Transcriptional regulator DauR-like HTH" evidence="2">
    <location>
        <begin position="154"/>
        <end position="211"/>
    </location>
</feature>
<dbReference type="PANTHER" id="PTHR35568:SF1">
    <property type="entry name" value="TRANSCRIPTIONAL REGULATOR DAUR"/>
    <property type="match status" value="1"/>
</dbReference>
<dbReference type="EMBL" id="JAMAST010000004">
    <property type="protein sequence ID" value="MCL1631563.1"/>
    <property type="molecule type" value="Genomic_DNA"/>
</dbReference>